<name>A0AB73HBR1_LISIO</name>
<feature type="transmembrane region" description="Helical" evidence="2">
    <location>
        <begin position="571"/>
        <end position="591"/>
    </location>
</feature>
<comment type="caution">
    <text evidence="3">The sequence shown here is derived from an EMBL/GenBank/DDBJ whole genome shotgun (WGS) entry which is preliminary data.</text>
</comment>
<sequence length="607" mass="69049">MPVLYSCYQLGFGCDFTIHICIDNVDGYFLTIEKDREGMNVIGKKILVFFLLFGIITNLFSYVTNAATLIEDIDYKTVGEITATKPSGREGVDYIVLKQSFLPEWDINDITYHPSSDINYVEKGSTADGEQTLARYWKEDTIQRANVSLTEAKKDLAEGYVIRGDNGEKIEDIADLTPSKVDRKISPFDFNSEDENEYPEGYSQVSNLDLAPGKHIKVAYEYLPDEVKQNSATYIKKTVYIRDLYDAQGNLETSKLIGQQNVDWEYTYILNSNNSKKMVTSANLHEINDLQSVAQENGGKVIDGHLYEYWEKDGTTYKKTNWKYIAMAPLNIEFHEHELDSTQDSYNFGVGTINTWYVLNQPNNQAEFQNQVNQHIQSGLGNSGIANGWASNFGFKKVVDENAPLDSGALGTINGPGVYRTTVQQYPLTATPYSEIVNNMIFMDIFPYKDASGNDIYDGAGQPVYQWKKYYYTDKEEYYALERISAYDYGYFVEENKFFTYTADKIAYQTREMQPLYQRISLIQKEAKDPSNDISILAPSNPSKEMKEPKGPAINQSTKASRLVKAGDDTILFAFQGVGVGLICLLFMWGWEKRKKKKRHSSKKSDE</sequence>
<reference evidence="3 4" key="1">
    <citation type="submission" date="2020-03" db="EMBL/GenBank/DDBJ databases">
        <title>Soil Listeria distribution.</title>
        <authorList>
            <person name="Liao J."/>
            <person name="Wiedmann M."/>
        </authorList>
    </citation>
    <scope>NUCLEOTIDE SEQUENCE [LARGE SCALE GENOMIC DNA]</scope>
    <source>
        <strain evidence="3 4">FSL L7-0297</strain>
    </source>
</reference>
<evidence type="ECO:0000256" key="2">
    <source>
        <dbReference type="SAM" id="Phobius"/>
    </source>
</evidence>
<keyword evidence="2" id="KW-0472">Membrane</keyword>
<feature type="region of interest" description="Disordered" evidence="1">
    <location>
        <begin position="532"/>
        <end position="556"/>
    </location>
</feature>
<evidence type="ECO:0008006" key="5">
    <source>
        <dbReference type="Google" id="ProtNLM"/>
    </source>
</evidence>
<evidence type="ECO:0000256" key="1">
    <source>
        <dbReference type="SAM" id="MobiDB-lite"/>
    </source>
</evidence>
<gene>
    <name evidence="3" type="ORF">HCA89_13680</name>
</gene>
<dbReference type="AlphaFoldDB" id="A0AB73HBR1"/>
<dbReference type="Proteomes" id="UP000552309">
    <property type="component" value="Unassembled WGS sequence"/>
</dbReference>
<organism evidence="3 4">
    <name type="scientific">Listeria innocua</name>
    <dbReference type="NCBI Taxonomy" id="1642"/>
    <lineage>
        <taxon>Bacteria</taxon>
        <taxon>Bacillati</taxon>
        <taxon>Bacillota</taxon>
        <taxon>Bacilli</taxon>
        <taxon>Bacillales</taxon>
        <taxon>Listeriaceae</taxon>
        <taxon>Listeria</taxon>
    </lineage>
</organism>
<accession>A0AB73HBR1</accession>
<feature type="transmembrane region" description="Helical" evidence="2">
    <location>
        <begin position="46"/>
        <end position="63"/>
    </location>
</feature>
<protein>
    <recommendedName>
        <fullName evidence="5">MucBP domain-containing protein</fullName>
    </recommendedName>
</protein>
<evidence type="ECO:0000313" key="3">
    <source>
        <dbReference type="EMBL" id="MBC2143361.1"/>
    </source>
</evidence>
<feature type="compositionally biased region" description="Polar residues" evidence="1">
    <location>
        <begin position="532"/>
        <end position="543"/>
    </location>
</feature>
<evidence type="ECO:0000313" key="4">
    <source>
        <dbReference type="Proteomes" id="UP000552309"/>
    </source>
</evidence>
<dbReference type="EMBL" id="JAARXV010000008">
    <property type="protein sequence ID" value="MBC2143361.1"/>
    <property type="molecule type" value="Genomic_DNA"/>
</dbReference>
<keyword evidence="2" id="KW-0812">Transmembrane</keyword>
<keyword evidence="2" id="KW-1133">Transmembrane helix</keyword>
<proteinExistence type="predicted"/>